<dbReference type="Pfam" id="PF18766">
    <property type="entry name" value="SWI2_SNF2"/>
    <property type="match status" value="1"/>
</dbReference>
<evidence type="ECO:0000313" key="4">
    <source>
        <dbReference type="Proteomes" id="UP000786183"/>
    </source>
</evidence>
<feature type="domain" description="SWI2/SNF2 ATPase" evidence="2">
    <location>
        <begin position="1"/>
        <end position="76"/>
    </location>
</feature>
<dbReference type="InterPro" id="IPR051268">
    <property type="entry name" value="Type-I_R_enzyme_R_subunit"/>
</dbReference>
<dbReference type="EMBL" id="JACGBB010000014">
    <property type="protein sequence ID" value="MBZ7987759.1"/>
    <property type="molecule type" value="Genomic_DNA"/>
</dbReference>
<proteinExistence type="predicted"/>
<dbReference type="Gene3D" id="3.40.50.300">
    <property type="entry name" value="P-loop containing nucleotide triphosphate hydrolases"/>
    <property type="match status" value="1"/>
</dbReference>
<name>A0ABS7WV10_9BACT</name>
<gene>
    <name evidence="3" type="ORF">AVCANL283_06545</name>
</gene>
<sequence length="77" mass="8816">MIITDRIELDEQIFAIINGTANLDTLHHAKNTSHLNELLNDDGVGLITTTIFKFSDLKDIKNRIRFILIDEAHRSQN</sequence>
<dbReference type="InterPro" id="IPR040980">
    <property type="entry name" value="SWI2_SNF2"/>
</dbReference>
<keyword evidence="4" id="KW-1185">Reference proteome</keyword>
<comment type="caution">
    <text evidence="3">The sequence shown here is derived from an EMBL/GenBank/DDBJ whole genome shotgun (WGS) entry which is preliminary data.</text>
</comment>
<evidence type="ECO:0000256" key="1">
    <source>
        <dbReference type="ARBA" id="ARBA00022747"/>
    </source>
</evidence>
<keyword evidence="1" id="KW-0680">Restriction system</keyword>
<dbReference type="InterPro" id="IPR027417">
    <property type="entry name" value="P-loop_NTPase"/>
</dbReference>
<dbReference type="Proteomes" id="UP000786183">
    <property type="component" value="Unassembled WGS sequence"/>
</dbReference>
<dbReference type="PANTHER" id="PTHR30195:SF15">
    <property type="entry name" value="TYPE I RESTRICTION ENZYME HINDI ENDONUCLEASE SUBUNIT"/>
    <property type="match status" value="1"/>
</dbReference>
<reference evidence="3 4" key="1">
    <citation type="submission" date="2020-07" db="EMBL/GenBank/DDBJ databases">
        <title>Transfer of Campylobacter canadensis to the novel genus Avispirillum gen. nov., that also includes two novel species recovered from migratory waterfowl: Avispirillum anseris sp. nov. and Avispirillum brantae sp. nov.</title>
        <authorList>
            <person name="Miller W.G."/>
            <person name="Chapman M.H."/>
            <person name="Yee E."/>
            <person name="Inglis G.D."/>
        </authorList>
    </citation>
    <scope>NUCLEOTIDE SEQUENCE [LARGE SCALE GENOMIC DNA]</scope>
    <source>
        <strain evidence="3 4">L283</strain>
    </source>
</reference>
<protein>
    <recommendedName>
        <fullName evidence="2">SWI2/SNF2 ATPase domain-containing protein</fullName>
    </recommendedName>
</protein>
<dbReference type="PANTHER" id="PTHR30195">
    <property type="entry name" value="TYPE I SITE-SPECIFIC DEOXYRIBONUCLEASE PROTEIN SUBUNIT M AND R"/>
    <property type="match status" value="1"/>
</dbReference>
<accession>A0ABS7WV10</accession>
<evidence type="ECO:0000313" key="3">
    <source>
        <dbReference type="EMBL" id="MBZ7987759.1"/>
    </source>
</evidence>
<evidence type="ECO:0000259" key="2">
    <source>
        <dbReference type="Pfam" id="PF18766"/>
    </source>
</evidence>
<organism evidence="3 4">
    <name type="scientific">Campylobacter canadensis</name>
    <dbReference type="NCBI Taxonomy" id="449520"/>
    <lineage>
        <taxon>Bacteria</taxon>
        <taxon>Pseudomonadati</taxon>
        <taxon>Campylobacterota</taxon>
        <taxon>Epsilonproteobacteria</taxon>
        <taxon>Campylobacterales</taxon>
        <taxon>Campylobacteraceae</taxon>
        <taxon>Campylobacter</taxon>
    </lineage>
</organism>